<dbReference type="Gene3D" id="1.20.1440.60">
    <property type="entry name" value="23S rRNA-intervening sequence"/>
    <property type="match status" value="1"/>
</dbReference>
<gene>
    <name evidence="1" type="ORF">Psch_00055</name>
</gene>
<dbReference type="EMBL" id="QFGA01000001">
    <property type="protein sequence ID" value="TEB06523.1"/>
    <property type="molecule type" value="Genomic_DNA"/>
</dbReference>
<evidence type="ECO:0000313" key="2">
    <source>
        <dbReference type="Proteomes" id="UP000298324"/>
    </source>
</evidence>
<reference evidence="1 2" key="1">
    <citation type="journal article" date="2018" name="Environ. Microbiol.">
        <title>Novel energy conservation strategies and behaviour of Pelotomaculum schinkii driving syntrophic propionate catabolism.</title>
        <authorList>
            <person name="Hidalgo-Ahumada C.A.P."/>
            <person name="Nobu M.K."/>
            <person name="Narihiro T."/>
            <person name="Tamaki H."/>
            <person name="Liu W.T."/>
            <person name="Kamagata Y."/>
            <person name="Stams A.J.M."/>
            <person name="Imachi H."/>
            <person name="Sousa D.Z."/>
        </authorList>
    </citation>
    <scope>NUCLEOTIDE SEQUENCE [LARGE SCALE GENOMIC DNA]</scope>
    <source>
        <strain evidence="1 2">HH</strain>
    </source>
</reference>
<dbReference type="Proteomes" id="UP000298324">
    <property type="component" value="Unassembled WGS sequence"/>
</dbReference>
<dbReference type="PANTHER" id="PTHR38471:SF2">
    <property type="entry name" value="FOUR HELIX BUNDLE PROTEIN"/>
    <property type="match status" value="1"/>
</dbReference>
<organism evidence="1 2">
    <name type="scientific">Pelotomaculum schinkii</name>
    <dbReference type="NCBI Taxonomy" id="78350"/>
    <lineage>
        <taxon>Bacteria</taxon>
        <taxon>Bacillati</taxon>
        <taxon>Bacillota</taxon>
        <taxon>Clostridia</taxon>
        <taxon>Eubacteriales</taxon>
        <taxon>Desulfotomaculaceae</taxon>
        <taxon>Pelotomaculum</taxon>
    </lineage>
</organism>
<protein>
    <recommendedName>
        <fullName evidence="3">Four helix bundle protein</fullName>
    </recommendedName>
</protein>
<dbReference type="InterPro" id="IPR036583">
    <property type="entry name" value="23S_rRNA_IVS_sf"/>
</dbReference>
<dbReference type="InterPro" id="IPR012657">
    <property type="entry name" value="23S_rRNA-intervening_sequence"/>
</dbReference>
<dbReference type="NCBIfam" id="TIGR02436">
    <property type="entry name" value="four helix bundle protein"/>
    <property type="match status" value="1"/>
</dbReference>
<comment type="caution">
    <text evidence="1">The sequence shown here is derived from an EMBL/GenBank/DDBJ whole genome shotgun (WGS) entry which is preliminary data.</text>
</comment>
<sequence length="118" mass="13636">MGEKISSFRDLKVYQKSYQLALEVHKETKTFPDIERYELGAQLRRAAVSIPANIAEGYGRKNSNAEFKHFLRNALGSCNEVQVLLSISKDLGYIADTEYVQQYDELGKQIYRLIEVWK</sequence>
<dbReference type="SUPFAM" id="SSF158446">
    <property type="entry name" value="IVS-encoded protein-like"/>
    <property type="match status" value="1"/>
</dbReference>
<evidence type="ECO:0008006" key="3">
    <source>
        <dbReference type="Google" id="ProtNLM"/>
    </source>
</evidence>
<proteinExistence type="predicted"/>
<dbReference type="CDD" id="cd16377">
    <property type="entry name" value="23S_rRNA_IVP_like"/>
    <property type="match status" value="1"/>
</dbReference>
<evidence type="ECO:0000313" key="1">
    <source>
        <dbReference type="EMBL" id="TEB06523.1"/>
    </source>
</evidence>
<keyword evidence="2" id="KW-1185">Reference proteome</keyword>
<dbReference type="Pfam" id="PF05635">
    <property type="entry name" value="23S_rRNA_IVP"/>
    <property type="match status" value="1"/>
</dbReference>
<dbReference type="PANTHER" id="PTHR38471">
    <property type="entry name" value="FOUR HELIX BUNDLE PROTEIN"/>
    <property type="match status" value="1"/>
</dbReference>
<name>A0A4Y7RCS2_9FIRM</name>
<accession>A0A4Y7RCS2</accession>
<dbReference type="AlphaFoldDB" id="A0A4Y7RCS2"/>